<dbReference type="SUPFAM" id="SSF51703">
    <property type="entry name" value="Cobalamin (vitamin B12)-dependent enzymes"/>
    <property type="match status" value="1"/>
</dbReference>
<evidence type="ECO:0000259" key="1">
    <source>
        <dbReference type="Pfam" id="PF01642"/>
    </source>
</evidence>
<dbReference type="EMBL" id="LAZR01003050">
    <property type="protein sequence ID" value="KKN22556.1"/>
    <property type="molecule type" value="Genomic_DNA"/>
</dbReference>
<dbReference type="GO" id="GO:0031419">
    <property type="term" value="F:cobalamin binding"/>
    <property type="evidence" value="ECO:0007669"/>
    <property type="project" value="InterPro"/>
</dbReference>
<proteinExistence type="predicted"/>
<organism evidence="2">
    <name type="scientific">marine sediment metagenome</name>
    <dbReference type="NCBI Taxonomy" id="412755"/>
    <lineage>
        <taxon>unclassified sequences</taxon>
        <taxon>metagenomes</taxon>
        <taxon>ecological metagenomes</taxon>
    </lineage>
</organism>
<dbReference type="PANTHER" id="PTHR48101:SF1">
    <property type="entry name" value="METHYLMALONYL-COA MUTASE, LARGE SUBUNIT"/>
    <property type="match status" value="1"/>
</dbReference>
<dbReference type="InterPro" id="IPR016176">
    <property type="entry name" value="Cbl-dep_enz_cat"/>
</dbReference>
<dbReference type="Gene3D" id="3.20.20.240">
    <property type="entry name" value="Methylmalonyl-CoA mutase"/>
    <property type="match status" value="1"/>
</dbReference>
<evidence type="ECO:0000313" key="2">
    <source>
        <dbReference type="EMBL" id="KKN22556.1"/>
    </source>
</evidence>
<dbReference type="AlphaFoldDB" id="A0A0F9RBJ9"/>
<feature type="domain" description="Methylmalonyl-CoA mutase alpha/beta chain catalytic" evidence="1">
    <location>
        <begin position="37"/>
        <end position="98"/>
    </location>
</feature>
<dbReference type="InterPro" id="IPR006099">
    <property type="entry name" value="MeMalonylCoA_mutase_a/b_cat"/>
</dbReference>
<comment type="caution">
    <text evidence="2">The sequence shown here is derived from an EMBL/GenBank/DDBJ whole genome shotgun (WGS) entry which is preliminary data.</text>
</comment>
<accession>A0A0F9RBJ9</accession>
<dbReference type="GO" id="GO:0016866">
    <property type="term" value="F:intramolecular transferase activity"/>
    <property type="evidence" value="ECO:0007669"/>
    <property type="project" value="InterPro"/>
</dbReference>
<sequence>MILPMFDKEYLEKIRIEKEKWEEKLNAAKQRDVKFETDSGIPIKHLYTPLDAKGDYLEKVNFPGQSPYTRGVYPNMYRGKLWTMRLFSGHGTPEKSRHFA</sequence>
<name>A0A0F9RBJ9_9ZZZZ</name>
<gene>
    <name evidence="2" type="ORF">LCGC14_0913960</name>
</gene>
<reference evidence="2" key="1">
    <citation type="journal article" date="2015" name="Nature">
        <title>Complex archaea that bridge the gap between prokaryotes and eukaryotes.</title>
        <authorList>
            <person name="Spang A."/>
            <person name="Saw J.H."/>
            <person name="Jorgensen S.L."/>
            <person name="Zaremba-Niedzwiedzka K."/>
            <person name="Martijn J."/>
            <person name="Lind A.E."/>
            <person name="van Eijk R."/>
            <person name="Schleper C."/>
            <person name="Guy L."/>
            <person name="Ettema T.J."/>
        </authorList>
    </citation>
    <scope>NUCLEOTIDE SEQUENCE</scope>
</reference>
<dbReference type="Pfam" id="PF01642">
    <property type="entry name" value="MM_CoA_mutase"/>
    <property type="match status" value="1"/>
</dbReference>
<dbReference type="PANTHER" id="PTHR48101">
    <property type="entry name" value="METHYLMALONYL-COA MUTASE, MITOCHONDRIAL-RELATED"/>
    <property type="match status" value="1"/>
</dbReference>
<protein>
    <recommendedName>
        <fullName evidence="1">Methylmalonyl-CoA mutase alpha/beta chain catalytic domain-containing protein</fullName>
    </recommendedName>
</protein>